<feature type="domain" description="Protein kinase" evidence="6">
    <location>
        <begin position="17"/>
        <end position="283"/>
    </location>
</feature>
<evidence type="ECO:0000313" key="8">
    <source>
        <dbReference type="Proteomes" id="UP000597444"/>
    </source>
</evidence>
<keyword evidence="1 3" id="KW-0853">WD repeat</keyword>
<dbReference type="InterPro" id="IPR019775">
    <property type="entry name" value="WD40_repeat_CS"/>
</dbReference>
<dbReference type="PROSITE" id="PS50082">
    <property type="entry name" value="WD_REPEATS_2"/>
    <property type="match status" value="2"/>
</dbReference>
<dbReference type="Pfam" id="PF00400">
    <property type="entry name" value="WD40"/>
    <property type="match status" value="2"/>
</dbReference>
<evidence type="ECO:0000256" key="4">
    <source>
        <dbReference type="SAM" id="MobiDB-lite"/>
    </source>
</evidence>
<dbReference type="EMBL" id="BNJK01000001">
    <property type="protein sequence ID" value="GHO96971.1"/>
    <property type="molecule type" value="Genomic_DNA"/>
</dbReference>
<keyword evidence="5" id="KW-0472">Membrane</keyword>
<evidence type="ECO:0000256" key="2">
    <source>
        <dbReference type="ARBA" id="ARBA00022737"/>
    </source>
</evidence>
<dbReference type="Gene3D" id="3.30.200.20">
    <property type="entry name" value="Phosphorylase Kinase, domain 1"/>
    <property type="match status" value="1"/>
</dbReference>
<evidence type="ECO:0000256" key="1">
    <source>
        <dbReference type="ARBA" id="ARBA00022574"/>
    </source>
</evidence>
<dbReference type="GO" id="GO:0004672">
    <property type="term" value="F:protein kinase activity"/>
    <property type="evidence" value="ECO:0007669"/>
    <property type="project" value="InterPro"/>
</dbReference>
<feature type="repeat" description="WD" evidence="3">
    <location>
        <begin position="751"/>
        <end position="789"/>
    </location>
</feature>
<dbReference type="PROSITE" id="PS50294">
    <property type="entry name" value="WD_REPEATS_REGION"/>
    <property type="match status" value="2"/>
</dbReference>
<dbReference type="Gene3D" id="1.10.510.10">
    <property type="entry name" value="Transferase(Phosphotransferase) domain 1"/>
    <property type="match status" value="1"/>
</dbReference>
<comment type="caution">
    <text evidence="7">The sequence shown here is derived from an EMBL/GenBank/DDBJ whole genome shotgun (WGS) entry which is preliminary data.</text>
</comment>
<keyword evidence="2" id="KW-0677">Repeat</keyword>
<keyword evidence="8" id="KW-1185">Reference proteome</keyword>
<dbReference type="PROSITE" id="PS50011">
    <property type="entry name" value="PROTEIN_KINASE_DOM"/>
    <property type="match status" value="1"/>
</dbReference>
<feature type="transmembrane region" description="Helical" evidence="5">
    <location>
        <begin position="373"/>
        <end position="395"/>
    </location>
</feature>
<evidence type="ECO:0000313" key="7">
    <source>
        <dbReference type="EMBL" id="GHO96971.1"/>
    </source>
</evidence>
<feature type="region of interest" description="Disordered" evidence="4">
    <location>
        <begin position="308"/>
        <end position="328"/>
    </location>
</feature>
<accession>A0A8J3ILZ1</accession>
<dbReference type="RefSeq" id="WP_220207558.1">
    <property type="nucleotide sequence ID" value="NZ_BNJK01000001.1"/>
</dbReference>
<dbReference type="Pfam" id="PF00069">
    <property type="entry name" value="Pkinase"/>
    <property type="match status" value="1"/>
</dbReference>
<dbReference type="PANTHER" id="PTHR19848">
    <property type="entry name" value="WD40 REPEAT PROTEIN"/>
    <property type="match status" value="1"/>
</dbReference>
<feature type="region of interest" description="Disordered" evidence="4">
    <location>
        <begin position="344"/>
        <end position="365"/>
    </location>
</feature>
<dbReference type="SMART" id="SM00220">
    <property type="entry name" value="S_TKc"/>
    <property type="match status" value="1"/>
</dbReference>
<dbReference type="PROSITE" id="PS00678">
    <property type="entry name" value="WD_REPEATS_1"/>
    <property type="match status" value="1"/>
</dbReference>
<dbReference type="AlphaFoldDB" id="A0A8J3ILZ1"/>
<dbReference type="Proteomes" id="UP000597444">
    <property type="component" value="Unassembled WGS sequence"/>
</dbReference>
<dbReference type="PANTHER" id="PTHR19848:SF8">
    <property type="entry name" value="F-BOX AND WD REPEAT DOMAIN CONTAINING 7"/>
    <property type="match status" value="1"/>
</dbReference>
<feature type="repeat" description="WD" evidence="3">
    <location>
        <begin position="418"/>
        <end position="451"/>
    </location>
</feature>
<dbReference type="Gene3D" id="2.130.10.10">
    <property type="entry name" value="YVTN repeat-like/Quinoprotein amine dehydrogenase"/>
    <property type="match status" value="3"/>
</dbReference>
<gene>
    <name evidence="7" type="ORF">KSF_070190</name>
</gene>
<name>A0A8J3ILZ1_9CHLR</name>
<dbReference type="InterPro" id="IPR001680">
    <property type="entry name" value="WD40_rpt"/>
</dbReference>
<proteinExistence type="predicted"/>
<dbReference type="SMART" id="SM00320">
    <property type="entry name" value="WD40"/>
    <property type="match status" value="4"/>
</dbReference>
<dbReference type="InterPro" id="IPR015943">
    <property type="entry name" value="WD40/YVTN_repeat-like_dom_sf"/>
</dbReference>
<organism evidence="7 8">
    <name type="scientific">Reticulibacter mediterranei</name>
    <dbReference type="NCBI Taxonomy" id="2778369"/>
    <lineage>
        <taxon>Bacteria</taxon>
        <taxon>Bacillati</taxon>
        <taxon>Chloroflexota</taxon>
        <taxon>Ktedonobacteria</taxon>
        <taxon>Ktedonobacterales</taxon>
        <taxon>Reticulibacteraceae</taxon>
        <taxon>Reticulibacter</taxon>
    </lineage>
</organism>
<dbReference type="GO" id="GO:0005524">
    <property type="term" value="F:ATP binding"/>
    <property type="evidence" value="ECO:0007669"/>
    <property type="project" value="InterPro"/>
</dbReference>
<evidence type="ECO:0000259" key="6">
    <source>
        <dbReference type="PROSITE" id="PS50011"/>
    </source>
</evidence>
<dbReference type="InterPro" id="IPR011009">
    <property type="entry name" value="Kinase-like_dom_sf"/>
</dbReference>
<dbReference type="InterPro" id="IPR036322">
    <property type="entry name" value="WD40_repeat_dom_sf"/>
</dbReference>
<evidence type="ECO:0000256" key="3">
    <source>
        <dbReference type="PROSITE-ProRule" id="PRU00221"/>
    </source>
</evidence>
<dbReference type="InterPro" id="IPR000719">
    <property type="entry name" value="Prot_kinase_dom"/>
</dbReference>
<protein>
    <recommendedName>
        <fullName evidence="6">Protein kinase domain-containing protein</fullName>
    </recommendedName>
</protein>
<dbReference type="SUPFAM" id="SSF56112">
    <property type="entry name" value="Protein kinase-like (PK-like)"/>
    <property type="match status" value="1"/>
</dbReference>
<dbReference type="SUPFAM" id="SSF50978">
    <property type="entry name" value="WD40 repeat-like"/>
    <property type="match status" value="1"/>
</dbReference>
<keyword evidence="5" id="KW-1133">Transmembrane helix</keyword>
<reference evidence="7" key="1">
    <citation type="submission" date="2020-10" db="EMBL/GenBank/DDBJ databases">
        <title>Taxonomic study of unclassified bacteria belonging to the class Ktedonobacteria.</title>
        <authorList>
            <person name="Yabe S."/>
            <person name="Wang C.M."/>
            <person name="Zheng Y."/>
            <person name="Sakai Y."/>
            <person name="Cavaletti L."/>
            <person name="Monciardini P."/>
            <person name="Donadio S."/>
        </authorList>
    </citation>
    <scope>NUCLEOTIDE SEQUENCE</scope>
    <source>
        <strain evidence="7">ID150040</strain>
    </source>
</reference>
<dbReference type="CDD" id="cd14014">
    <property type="entry name" value="STKc_PknB_like"/>
    <property type="match status" value="1"/>
</dbReference>
<sequence length="789" mass="87580">MQVYQAIDWQGRQFRQYHVLRLLKRDRIGALWLAEEGQRQRYVVLRLLPGVAADAHEYIHQFEQIALASSGLEHPHILPVQDSGVEVGNRDEVIPFLVYPYLEQATTLHAHLQRTGEIPPAAETFRHLFQAARAIDYAHSQQVIHGGIQPVCLLLDGTRLLLTDFCLASLLDSDITISRTYSVDLPYLAPEQAQGEKQEASDRYSLAMVAYQLFAGRLPFEGKDNPYELLLQQLTLMPPAPGRFNPTMNLHMENVLLKGLAREPQQRYSSCLELVSTLDRAWKGLPLDPLDDPDATLLVARKPPVQEPPSRSVVISASSPSSVPSLPVMPSRVAAEKKTMAPMKITPDSLPDTSEQAVSPQEEKKGKLNRRTVLIGGTSAVALAAGGATLLTLWLRMDPFKRLPGPLKFTPGKPLVHLISHQDMVSNVVWDPSSRYIASSSQDQHVMLWDVGGLLRQKSARLQVMSQPTHQWQFGHNGIIVIFEVLHWTRSGRKIIISGMDSGSFLLLDPFAESDERQAYSNTSGESPGSSLYANAISDPHSDLLAAFVAYSGKQLEILLWREGQPTKAVASLTWTSPNADPRESPLLLTIAWSCDGMMVAGLTTDLDVVIWDVNTHSVKKTLKVPMRKQKIENVKMQRTPVLAWSPIDANILAVTIVETIVLVDIREEKPLDVLITDNQDAYTPPTNANETGWVPQVLSACWSPNGRYIVAGYSQAFTTMAVWDLQKQAVKRDQEEGHLQDYLFPPPGTSNAHTGSITDISWSPDGRYLATGSVDKTILIWQVDASEE</sequence>
<keyword evidence="5" id="KW-0812">Transmembrane</keyword>
<evidence type="ECO:0000256" key="5">
    <source>
        <dbReference type="SAM" id="Phobius"/>
    </source>
</evidence>